<dbReference type="InterPro" id="IPR032466">
    <property type="entry name" value="Metal_Hydrolase"/>
</dbReference>
<proteinExistence type="predicted"/>
<dbReference type="InterPro" id="IPR006680">
    <property type="entry name" value="Amidohydro-rel"/>
</dbReference>
<organism evidence="4 5">
    <name type="scientific">Sphingopyxis soli</name>
    <dbReference type="NCBI Taxonomy" id="592051"/>
    <lineage>
        <taxon>Bacteria</taxon>
        <taxon>Pseudomonadati</taxon>
        <taxon>Pseudomonadota</taxon>
        <taxon>Alphaproteobacteria</taxon>
        <taxon>Sphingomonadales</taxon>
        <taxon>Sphingomonadaceae</taxon>
        <taxon>Sphingopyxis</taxon>
    </lineage>
</organism>
<evidence type="ECO:0000256" key="1">
    <source>
        <dbReference type="SAM" id="MobiDB-lite"/>
    </source>
</evidence>
<sequence>MKAKLSFQSSLARTCLGATAAAALLALSAASAAQAPAGEPIPKLNDRRPFLAPGARTSEDPVRIPMRPVAETGPELVIRGGRLFDAVSGGVRPATVVIQGNRIKAVLPPDATGWGADAKIIDAAGKTVMPGLIDMHTHVTYPDRGSPFDEQGSEGAGTLRGQRNLRYFLESGFTSVRDLNGVSNAPFLLSQWSAAGMIPAPRVFAAGWIITGTGGHATERPVIPSHGPDYAKEVDGPDAWRGMVRKAFKEGASVIKIASHFAPDEVRAAIEEAHLLGLKVTCDCETIYTEMAVDAGIDMIEHPLPRSDAAIAKMAKKKIAAVPTLQVYQNLLDRAGGFYGSTSRRFTMTSQGNFDEFKKMKAAGIIMGVGTDTIGDASLMVPNSYIAELKWFVRGGYSVTDALKAGTIVNARLLDMGDELGTIEPGKLADIIIVGGRPDENLDDLAKVEQVIKDGQWLIVNGELATPRHVSTPLVKPSPPADVK</sequence>
<feature type="chain" id="PRO_5046884309" evidence="2">
    <location>
        <begin position="38"/>
        <end position="484"/>
    </location>
</feature>
<keyword evidence="5" id="KW-1185">Reference proteome</keyword>
<feature type="region of interest" description="Disordered" evidence="1">
    <location>
        <begin position="37"/>
        <end position="61"/>
    </location>
</feature>
<dbReference type="PANTHER" id="PTHR43135:SF3">
    <property type="entry name" value="ALPHA-D-RIBOSE 1-METHYLPHOSPHONATE 5-TRIPHOSPHATE DIPHOSPHATASE"/>
    <property type="match status" value="1"/>
</dbReference>
<feature type="domain" description="Amidohydrolase-related" evidence="3">
    <location>
        <begin position="127"/>
        <end position="457"/>
    </location>
</feature>
<dbReference type="Gene3D" id="3.20.20.140">
    <property type="entry name" value="Metal-dependent hydrolases"/>
    <property type="match status" value="1"/>
</dbReference>
<evidence type="ECO:0000313" key="4">
    <source>
        <dbReference type="EMBL" id="GAA0860672.1"/>
    </source>
</evidence>
<dbReference type="InterPro" id="IPR051781">
    <property type="entry name" value="Metallo-dep_Hydrolase"/>
</dbReference>
<feature type="signal peptide" evidence="2">
    <location>
        <begin position="1"/>
        <end position="37"/>
    </location>
</feature>
<dbReference type="SUPFAM" id="SSF51556">
    <property type="entry name" value="Metallo-dependent hydrolases"/>
    <property type="match status" value="1"/>
</dbReference>
<evidence type="ECO:0000313" key="5">
    <source>
        <dbReference type="Proteomes" id="UP001500738"/>
    </source>
</evidence>
<dbReference type="Gene3D" id="2.30.40.10">
    <property type="entry name" value="Urease, subunit C, domain 1"/>
    <property type="match status" value="1"/>
</dbReference>
<gene>
    <name evidence="4" type="ORF">GCM10009115_00080</name>
</gene>
<dbReference type="Pfam" id="PF01979">
    <property type="entry name" value="Amidohydro_1"/>
    <property type="match status" value="1"/>
</dbReference>
<name>A0ABN1LVI7_9SPHN</name>
<dbReference type="Proteomes" id="UP001500738">
    <property type="component" value="Unassembled WGS sequence"/>
</dbReference>
<protein>
    <submittedName>
        <fullName evidence="4">Amidohydrolase family protein</fullName>
    </submittedName>
</protein>
<reference evidence="4 5" key="1">
    <citation type="journal article" date="2019" name="Int. J. Syst. Evol. Microbiol.">
        <title>The Global Catalogue of Microorganisms (GCM) 10K type strain sequencing project: providing services to taxonomists for standard genome sequencing and annotation.</title>
        <authorList>
            <consortium name="The Broad Institute Genomics Platform"/>
            <consortium name="The Broad Institute Genome Sequencing Center for Infectious Disease"/>
            <person name="Wu L."/>
            <person name="Ma J."/>
        </authorList>
    </citation>
    <scope>NUCLEOTIDE SEQUENCE [LARGE SCALE GENOMIC DNA]</scope>
    <source>
        <strain evidence="4 5">JCM 15910</strain>
    </source>
</reference>
<dbReference type="PANTHER" id="PTHR43135">
    <property type="entry name" value="ALPHA-D-RIBOSE 1-METHYLPHOSPHONATE 5-TRIPHOSPHATE DIPHOSPHATASE"/>
    <property type="match status" value="1"/>
</dbReference>
<comment type="caution">
    <text evidence="4">The sequence shown here is derived from an EMBL/GenBank/DDBJ whole genome shotgun (WGS) entry which is preliminary data.</text>
</comment>
<evidence type="ECO:0000259" key="3">
    <source>
        <dbReference type="Pfam" id="PF01979"/>
    </source>
</evidence>
<accession>A0ABN1LVI7</accession>
<evidence type="ECO:0000256" key="2">
    <source>
        <dbReference type="SAM" id="SignalP"/>
    </source>
</evidence>
<dbReference type="SUPFAM" id="SSF51338">
    <property type="entry name" value="Composite domain of metallo-dependent hydrolases"/>
    <property type="match status" value="1"/>
</dbReference>
<dbReference type="EMBL" id="BAAAFE010000001">
    <property type="protein sequence ID" value="GAA0860672.1"/>
    <property type="molecule type" value="Genomic_DNA"/>
</dbReference>
<dbReference type="RefSeq" id="WP_215350437.1">
    <property type="nucleotide sequence ID" value="NZ_BAAAFE010000001.1"/>
</dbReference>
<keyword evidence="2" id="KW-0732">Signal</keyword>
<dbReference type="InterPro" id="IPR011059">
    <property type="entry name" value="Metal-dep_hydrolase_composite"/>
</dbReference>